<name>A0A1J5QBZ0_9ZZZZ</name>
<gene>
    <name evidence="1" type="ORF">GALL_375280</name>
</gene>
<sequence length="131" mass="14639">MTPLEEQVGVLQGKWPTLVCTALPSGAHLIEITDFVMPPGWNLAKATLLFVAPPGFPAAQPDCFWVESIGERVPVRLQNGATPQNTNDSNPVPDVGQRGTWFSWHLQTWNPNTDTLMTYFNVIWQRLKPAR</sequence>
<evidence type="ECO:0000313" key="1">
    <source>
        <dbReference type="EMBL" id="OIQ80714.1"/>
    </source>
</evidence>
<dbReference type="InterPro" id="IPR025701">
    <property type="entry name" value="UBQ-conjugat_E2_E"/>
</dbReference>
<proteinExistence type="predicted"/>
<dbReference type="AlphaFoldDB" id="A0A1J5QBZ0"/>
<dbReference type="EMBL" id="MLJW01001022">
    <property type="protein sequence ID" value="OIQ80714.1"/>
    <property type="molecule type" value="Genomic_DNA"/>
</dbReference>
<reference evidence="1" key="1">
    <citation type="submission" date="2016-10" db="EMBL/GenBank/DDBJ databases">
        <title>Sequence of Gallionella enrichment culture.</title>
        <authorList>
            <person name="Poehlein A."/>
            <person name="Muehling M."/>
            <person name="Daniel R."/>
        </authorList>
    </citation>
    <scope>NUCLEOTIDE SEQUENCE</scope>
</reference>
<dbReference type="Pfam" id="PF14462">
    <property type="entry name" value="Prok-E2_E"/>
    <property type="match status" value="1"/>
</dbReference>
<protein>
    <submittedName>
        <fullName evidence="1">Uncharacterized protein</fullName>
    </submittedName>
</protein>
<accession>A0A1J5QBZ0</accession>
<comment type="caution">
    <text evidence="1">The sequence shown here is derived from an EMBL/GenBank/DDBJ whole genome shotgun (WGS) entry which is preliminary data.</text>
</comment>
<organism evidence="1">
    <name type="scientific">mine drainage metagenome</name>
    <dbReference type="NCBI Taxonomy" id="410659"/>
    <lineage>
        <taxon>unclassified sequences</taxon>
        <taxon>metagenomes</taxon>
        <taxon>ecological metagenomes</taxon>
    </lineage>
</organism>